<dbReference type="Pfam" id="PF00501">
    <property type="entry name" value="AMP-binding"/>
    <property type="match status" value="1"/>
</dbReference>
<organism evidence="3 4">
    <name type="scientific">Cercospora zeae-maydis SCOH1-5</name>
    <dbReference type="NCBI Taxonomy" id="717836"/>
    <lineage>
        <taxon>Eukaryota</taxon>
        <taxon>Fungi</taxon>
        <taxon>Dikarya</taxon>
        <taxon>Ascomycota</taxon>
        <taxon>Pezizomycotina</taxon>
        <taxon>Dothideomycetes</taxon>
        <taxon>Dothideomycetidae</taxon>
        <taxon>Mycosphaerellales</taxon>
        <taxon>Mycosphaerellaceae</taxon>
        <taxon>Cercospora</taxon>
    </lineage>
</organism>
<dbReference type="InterPro" id="IPR045851">
    <property type="entry name" value="AMP-bd_C_sf"/>
</dbReference>
<sequence>MLWKSEHPDLDIPSDVTTWEWAFESTQYSPMQYAKAGTLGFYENAITKERLDYSQVKDVATKLSTALVRKCGLLPGDTVSILATNTVWYPVALWATIRAGGRINGASPGYNVEEMTYALKTAKTRILFTLPNSLDVAVAAARNAGIPASQVFLLEGSRQGFSNIQDLLQIGSSHAPDRPYSIPSGKTNKEICGYLNFSSGTTGLPKAVMLSHHNLIAQCHQLRQLQVVEPGERLQALAVTPLFHITGLVRYIHYPIFMNGISIMLPSFDMDSMLRTIITYRIRELILVPPIVIRIVRDPIVTQYLPSLQGIVKRWSSGSAPTPPEIIALLQNKFPNTGFRQGYGATESTACICCHPPSHYDYQYATTGGKLCANTVAKVLSLDEPTQLLGANETGEICARGPQIAMGYLDHPTATAETFDTEGFFHTGDVGFIDSDGWIHISDRIKEMIKVRGQQVAPAELEDVLQGHPAVEDCAVLGVEDAYSGEKPKAYVVVRRGGGWEGSEALLGRELLEYVKERKSRYKWLREVEFTEGIPKSPTGKLLRRVLKVGDRDVGRVRGVVVREREGEKAKL</sequence>
<evidence type="ECO:0000259" key="2">
    <source>
        <dbReference type="Pfam" id="PF13193"/>
    </source>
</evidence>
<dbReference type="PANTHER" id="PTHR24096">
    <property type="entry name" value="LONG-CHAIN-FATTY-ACID--COA LIGASE"/>
    <property type="match status" value="1"/>
</dbReference>
<dbReference type="Proteomes" id="UP000799539">
    <property type="component" value="Unassembled WGS sequence"/>
</dbReference>
<dbReference type="InterPro" id="IPR025110">
    <property type="entry name" value="AMP-bd_C"/>
</dbReference>
<gene>
    <name evidence="3" type="ORF">CERZMDRAFT_102150</name>
</gene>
<dbReference type="PANTHER" id="PTHR24096:SF422">
    <property type="entry name" value="BCDNA.GH02901"/>
    <property type="match status" value="1"/>
</dbReference>
<proteinExistence type="predicted"/>
<dbReference type="GO" id="GO:0016405">
    <property type="term" value="F:CoA-ligase activity"/>
    <property type="evidence" value="ECO:0007669"/>
    <property type="project" value="TreeGrafter"/>
</dbReference>
<keyword evidence="4" id="KW-1185">Reference proteome</keyword>
<dbReference type="InterPro" id="IPR000873">
    <property type="entry name" value="AMP-dep_synth/lig_dom"/>
</dbReference>
<dbReference type="Gene3D" id="3.40.50.12780">
    <property type="entry name" value="N-terminal domain of ligase-like"/>
    <property type="match status" value="1"/>
</dbReference>
<dbReference type="Gene3D" id="3.30.300.30">
    <property type="match status" value="1"/>
</dbReference>
<feature type="domain" description="AMP-dependent synthetase/ligase" evidence="1">
    <location>
        <begin position="48"/>
        <end position="409"/>
    </location>
</feature>
<dbReference type="OrthoDB" id="6509636at2759"/>
<accession>A0A6A6F2I3</accession>
<evidence type="ECO:0000313" key="4">
    <source>
        <dbReference type="Proteomes" id="UP000799539"/>
    </source>
</evidence>
<dbReference type="Pfam" id="PF13193">
    <property type="entry name" value="AMP-binding_C"/>
    <property type="match status" value="1"/>
</dbReference>
<dbReference type="InterPro" id="IPR020845">
    <property type="entry name" value="AMP-binding_CS"/>
</dbReference>
<evidence type="ECO:0000259" key="1">
    <source>
        <dbReference type="Pfam" id="PF00501"/>
    </source>
</evidence>
<evidence type="ECO:0000313" key="3">
    <source>
        <dbReference type="EMBL" id="KAF2207663.1"/>
    </source>
</evidence>
<dbReference type="EMBL" id="ML992701">
    <property type="protein sequence ID" value="KAF2207663.1"/>
    <property type="molecule type" value="Genomic_DNA"/>
</dbReference>
<dbReference type="SUPFAM" id="SSF56801">
    <property type="entry name" value="Acetyl-CoA synthetase-like"/>
    <property type="match status" value="1"/>
</dbReference>
<protein>
    <recommendedName>
        <fullName evidence="5">AMP-dependent synthetase/ligase domain-containing protein</fullName>
    </recommendedName>
</protein>
<name>A0A6A6F2I3_9PEZI</name>
<feature type="domain" description="AMP-binding enzyme C-terminal" evidence="2">
    <location>
        <begin position="460"/>
        <end position="541"/>
    </location>
</feature>
<dbReference type="PROSITE" id="PS00455">
    <property type="entry name" value="AMP_BINDING"/>
    <property type="match status" value="1"/>
</dbReference>
<evidence type="ECO:0008006" key="5">
    <source>
        <dbReference type="Google" id="ProtNLM"/>
    </source>
</evidence>
<dbReference type="AlphaFoldDB" id="A0A6A6F2I3"/>
<dbReference type="InterPro" id="IPR042099">
    <property type="entry name" value="ANL_N_sf"/>
</dbReference>
<reference evidence="3" key="1">
    <citation type="journal article" date="2020" name="Stud. Mycol.">
        <title>101 Dothideomycetes genomes: a test case for predicting lifestyles and emergence of pathogens.</title>
        <authorList>
            <person name="Haridas S."/>
            <person name="Albert R."/>
            <person name="Binder M."/>
            <person name="Bloem J."/>
            <person name="Labutti K."/>
            <person name="Salamov A."/>
            <person name="Andreopoulos B."/>
            <person name="Baker S."/>
            <person name="Barry K."/>
            <person name="Bills G."/>
            <person name="Bluhm B."/>
            <person name="Cannon C."/>
            <person name="Castanera R."/>
            <person name="Culley D."/>
            <person name="Daum C."/>
            <person name="Ezra D."/>
            <person name="Gonzalez J."/>
            <person name="Henrissat B."/>
            <person name="Kuo A."/>
            <person name="Liang C."/>
            <person name="Lipzen A."/>
            <person name="Lutzoni F."/>
            <person name="Magnuson J."/>
            <person name="Mondo S."/>
            <person name="Nolan M."/>
            <person name="Ohm R."/>
            <person name="Pangilinan J."/>
            <person name="Park H.-J."/>
            <person name="Ramirez L."/>
            <person name="Alfaro M."/>
            <person name="Sun H."/>
            <person name="Tritt A."/>
            <person name="Yoshinaga Y."/>
            <person name="Zwiers L.-H."/>
            <person name="Turgeon B."/>
            <person name="Goodwin S."/>
            <person name="Spatafora J."/>
            <person name="Crous P."/>
            <person name="Grigoriev I."/>
        </authorList>
    </citation>
    <scope>NUCLEOTIDE SEQUENCE</scope>
    <source>
        <strain evidence="3">SCOH1-5</strain>
    </source>
</reference>